<dbReference type="InterPro" id="IPR017853">
    <property type="entry name" value="GH"/>
</dbReference>
<dbReference type="STRING" id="1408250.Q760_03080"/>
<dbReference type="SUPFAM" id="SSF51445">
    <property type="entry name" value="(Trans)glycosidases"/>
    <property type="match status" value="1"/>
</dbReference>
<comment type="similarity">
    <text evidence="1 4">Belongs to the glycosyl hydrolase 26 family.</text>
</comment>
<feature type="region of interest" description="Disordered" evidence="5">
    <location>
        <begin position="85"/>
        <end position="192"/>
    </location>
</feature>
<reference evidence="8 9" key="1">
    <citation type="submission" date="2013-10" db="EMBL/GenBank/DDBJ databases">
        <authorList>
            <person name="Wang G."/>
            <person name="Zhuang W."/>
        </authorList>
    </citation>
    <scope>NUCLEOTIDE SEQUENCE [LARGE SCALE GENOMIC DNA]</scope>
    <source>
        <strain evidence="8 9">DSM 20118</strain>
    </source>
</reference>
<feature type="domain" description="GH26" evidence="7">
    <location>
        <begin position="179"/>
        <end position="503"/>
    </location>
</feature>
<evidence type="ECO:0000259" key="7">
    <source>
        <dbReference type="PROSITE" id="PS51764"/>
    </source>
</evidence>
<sequence length="553" mass="58120">MSDRRTLSESAAALGRAWWAPTIGRLTARGRVLTAAVAAALVVVALTVWNTPDVSATGHPVAAAATATPSTEERRLARELAAAREDLAESRAQSRGLRETLGKEQAARLKGEQEAAAAQGEAAAKKAAAGTGSSTGGSSARSGAAGSASSTKKAAREPGTGPANTRNPTQPAGPAAPVTRRPTAPSKAELVNPTRRQLGLYTAQAPFSFATFDDVAAKAGITPTTVGWFSGWDKPFRADAVTAAWTRGLMPLLTWESHPSDAPNDELDQPAYSLPVVLGDPAAGVPGAYDAYLRQYARDVVALGLPLGIRLDHEMNGDWYPWAERTQTGEPINGNRVGDYAAMWRHVHDIFEQEGAGDLVVWVWAPNIVNNLPASLQAPGVLEGLYPGDEYVDWVGLSGYNRPPYRAGNDSTFAWTFGRSLDQLRAIADKPILLAEIGASEVGGTKPQWIASLFEALTLPENDDIVGLAWFNLTVTSTVRGELVTNDWRIDSRRASTEAFTAGTTNPLARFVEGSTPLDAAGAAARPAAAPVHAPSASPAASATVSTAPRENP</sequence>
<evidence type="ECO:0000256" key="1">
    <source>
        <dbReference type="ARBA" id="ARBA00007754"/>
    </source>
</evidence>
<organism evidence="8 9">
    <name type="scientific">Cellulomonas cellasea DSM 20118</name>
    <dbReference type="NCBI Taxonomy" id="1408250"/>
    <lineage>
        <taxon>Bacteria</taxon>
        <taxon>Bacillati</taxon>
        <taxon>Actinomycetota</taxon>
        <taxon>Actinomycetes</taxon>
        <taxon>Micrococcales</taxon>
        <taxon>Cellulomonadaceae</taxon>
        <taxon>Cellulomonas</taxon>
    </lineage>
</organism>
<evidence type="ECO:0000313" key="9">
    <source>
        <dbReference type="Proteomes" id="UP000029833"/>
    </source>
</evidence>
<dbReference type="PANTHER" id="PTHR40079:SF4">
    <property type="entry name" value="GH26 DOMAIN-CONTAINING PROTEIN-RELATED"/>
    <property type="match status" value="1"/>
</dbReference>
<feature type="region of interest" description="Disordered" evidence="5">
    <location>
        <begin position="522"/>
        <end position="553"/>
    </location>
</feature>
<dbReference type="Pfam" id="PF02156">
    <property type="entry name" value="Glyco_hydro_26"/>
    <property type="match status" value="1"/>
</dbReference>
<evidence type="ECO:0000256" key="2">
    <source>
        <dbReference type="ARBA" id="ARBA00022801"/>
    </source>
</evidence>
<feature type="active site" description="Proton donor" evidence="4">
    <location>
        <position position="314"/>
    </location>
</feature>
<dbReference type="Proteomes" id="UP000029833">
    <property type="component" value="Unassembled WGS sequence"/>
</dbReference>
<keyword evidence="6" id="KW-0472">Membrane</keyword>
<feature type="transmembrane region" description="Helical" evidence="6">
    <location>
        <begin position="32"/>
        <end position="49"/>
    </location>
</feature>
<dbReference type="InterPro" id="IPR022790">
    <property type="entry name" value="GH26_dom"/>
</dbReference>
<feature type="active site" description="Nucleophile" evidence="4">
    <location>
        <position position="436"/>
    </location>
</feature>
<keyword evidence="3 4" id="KW-0326">Glycosidase</keyword>
<evidence type="ECO:0000256" key="6">
    <source>
        <dbReference type="SAM" id="Phobius"/>
    </source>
</evidence>
<evidence type="ECO:0000256" key="3">
    <source>
        <dbReference type="ARBA" id="ARBA00023295"/>
    </source>
</evidence>
<dbReference type="Gene3D" id="3.20.20.80">
    <property type="entry name" value="Glycosidases"/>
    <property type="match status" value="1"/>
</dbReference>
<gene>
    <name evidence="8" type="ORF">Q760_03080</name>
</gene>
<dbReference type="PROSITE" id="PS51764">
    <property type="entry name" value="GH26"/>
    <property type="match status" value="1"/>
</dbReference>
<dbReference type="GO" id="GO:0016985">
    <property type="term" value="F:mannan endo-1,4-beta-mannosidase activity"/>
    <property type="evidence" value="ECO:0007669"/>
    <property type="project" value="InterPro"/>
</dbReference>
<dbReference type="EMBL" id="AXNT01000126">
    <property type="protein sequence ID" value="KGM01196.1"/>
    <property type="molecule type" value="Genomic_DNA"/>
</dbReference>
<keyword evidence="6" id="KW-1133">Transmembrane helix</keyword>
<name>A0A0A0B7H9_9CELL</name>
<protein>
    <recommendedName>
        <fullName evidence="7">GH26 domain-containing protein</fullName>
    </recommendedName>
</protein>
<dbReference type="GO" id="GO:0006080">
    <property type="term" value="P:substituted mannan metabolic process"/>
    <property type="evidence" value="ECO:0007669"/>
    <property type="project" value="InterPro"/>
</dbReference>
<feature type="compositionally biased region" description="Basic and acidic residues" evidence="5">
    <location>
        <begin position="96"/>
        <end position="113"/>
    </location>
</feature>
<dbReference type="RefSeq" id="WP_084142871.1">
    <property type="nucleotide sequence ID" value="NZ_AXNT01000126.1"/>
</dbReference>
<evidence type="ECO:0000313" key="8">
    <source>
        <dbReference type="EMBL" id="KGM01196.1"/>
    </source>
</evidence>
<evidence type="ECO:0000256" key="4">
    <source>
        <dbReference type="PROSITE-ProRule" id="PRU01100"/>
    </source>
</evidence>
<accession>A0A0A0B7H9</accession>
<keyword evidence="6" id="KW-0812">Transmembrane</keyword>
<evidence type="ECO:0000256" key="5">
    <source>
        <dbReference type="SAM" id="MobiDB-lite"/>
    </source>
</evidence>
<comment type="caution">
    <text evidence="8">The sequence shown here is derived from an EMBL/GenBank/DDBJ whole genome shotgun (WGS) entry which is preliminary data.</text>
</comment>
<dbReference type="AlphaFoldDB" id="A0A0A0B7H9"/>
<feature type="compositionally biased region" description="Low complexity" evidence="5">
    <location>
        <begin position="172"/>
        <end position="185"/>
    </location>
</feature>
<feature type="compositionally biased region" description="Low complexity" evidence="5">
    <location>
        <begin position="114"/>
        <end position="152"/>
    </location>
</feature>
<proteinExistence type="inferred from homology"/>
<dbReference type="OrthoDB" id="9816550at2"/>
<dbReference type="PANTHER" id="PTHR40079">
    <property type="entry name" value="MANNAN ENDO-1,4-BETA-MANNOSIDASE E-RELATED"/>
    <property type="match status" value="1"/>
</dbReference>
<dbReference type="InterPro" id="IPR000805">
    <property type="entry name" value="Glyco_hydro_26"/>
</dbReference>
<keyword evidence="2 4" id="KW-0378">Hydrolase</keyword>
<keyword evidence="9" id="KW-1185">Reference proteome</keyword>